<evidence type="ECO:0000259" key="2">
    <source>
        <dbReference type="Pfam" id="PF21882"/>
    </source>
</evidence>
<reference evidence="3 4" key="1">
    <citation type="submission" date="2023-10" db="EMBL/GenBank/DDBJ databases">
        <title>SFO-1, KPC-2, NDM-1 were first reported in Portuguese citrobacter collected clinically.</title>
        <authorList>
            <person name="Guo K."/>
        </authorList>
    </citation>
    <scope>NUCLEOTIDE SEQUENCE [LARGE SCALE GENOMIC DNA]</scope>
    <source>
        <strain evidence="3 4">L2724hy</strain>
    </source>
</reference>
<evidence type="ECO:0000313" key="4">
    <source>
        <dbReference type="Proteomes" id="UP001302613"/>
    </source>
</evidence>
<sequence>MALSLLAANNAQTVLAAGISSTATSITVNAGTGTLFPSPVAGNSFFKLTIIDAATGSLTEIVHVTARTGDVFTIQRGQEGTVPRAWSANDIAANMMTAGTLSYILGNFQPLDPTLTALAALVGVANKLPYFNGDDTAALTDLTQVGRDIIGKSSIADILTYLGLGSLGSASGRNVGNVNSYDIPDMSYFTLTGKGTDNLIVKGPNGLIIQVFRRTLPNSTIIGIPQTLAVTYPTPFPVNVWGVFCTKRTYAQIVTSCESANSTGFDAVTCLTSGTSTNSNNSQAVFLAFGY</sequence>
<dbReference type="EMBL" id="CP136601">
    <property type="protein sequence ID" value="WOH45336.1"/>
    <property type="molecule type" value="Genomic_DNA"/>
</dbReference>
<keyword evidence="4" id="KW-1185">Reference proteome</keyword>
<accession>A0ABZ0H5R2</accession>
<dbReference type="Gene3D" id="2.60.40.3940">
    <property type="match status" value="1"/>
</dbReference>
<dbReference type="RefSeq" id="WP_326926071.1">
    <property type="nucleotide sequence ID" value="NZ_CP136601.1"/>
</dbReference>
<feature type="domain" description="Putative tail fiber protein gp53-like C-terminal" evidence="2">
    <location>
        <begin position="204"/>
        <end position="291"/>
    </location>
</feature>
<evidence type="ECO:0000313" key="3">
    <source>
        <dbReference type="EMBL" id="WOH45336.1"/>
    </source>
</evidence>
<protein>
    <recommendedName>
        <fullName evidence="2">Putative tail fiber protein gp53-like C-terminal domain-containing protein</fullName>
    </recommendedName>
</protein>
<gene>
    <name evidence="3" type="ORF">RY846_09305</name>
</gene>
<keyword evidence="1" id="KW-0732">Signal</keyword>
<dbReference type="Proteomes" id="UP001302613">
    <property type="component" value="Chromosome"/>
</dbReference>
<dbReference type="Pfam" id="PF21882">
    <property type="entry name" value="Gp53-like_C"/>
    <property type="match status" value="1"/>
</dbReference>
<feature type="chain" id="PRO_5045859627" description="Putative tail fiber protein gp53-like C-terminal domain-containing protein" evidence="1">
    <location>
        <begin position="17"/>
        <end position="291"/>
    </location>
</feature>
<organism evidence="3 4">
    <name type="scientific">Citrobacter portucalensis</name>
    <dbReference type="NCBI Taxonomy" id="1639133"/>
    <lineage>
        <taxon>Bacteria</taxon>
        <taxon>Pseudomonadati</taxon>
        <taxon>Pseudomonadota</taxon>
        <taxon>Gammaproteobacteria</taxon>
        <taxon>Enterobacterales</taxon>
        <taxon>Enterobacteriaceae</taxon>
        <taxon>Citrobacter</taxon>
        <taxon>Citrobacter freundii complex</taxon>
    </lineage>
</organism>
<feature type="signal peptide" evidence="1">
    <location>
        <begin position="1"/>
        <end position="16"/>
    </location>
</feature>
<evidence type="ECO:0000256" key="1">
    <source>
        <dbReference type="SAM" id="SignalP"/>
    </source>
</evidence>
<proteinExistence type="predicted"/>
<name>A0ABZ0H5R2_9ENTR</name>
<dbReference type="InterPro" id="IPR054075">
    <property type="entry name" value="Gp53-like_C"/>
</dbReference>